<accession>A0A1A6A2A6</accession>
<dbReference type="KEGG" id="kdj:28968753"/>
<dbReference type="EMBL" id="KI894032">
    <property type="protein sequence ID" value="OBR84197.1"/>
    <property type="molecule type" value="Genomic_DNA"/>
</dbReference>
<evidence type="ECO:0000256" key="1">
    <source>
        <dbReference type="SAM" id="MobiDB-lite"/>
    </source>
</evidence>
<reference evidence="2" key="1">
    <citation type="submission" date="2013-07" db="EMBL/GenBank/DDBJ databases">
        <title>The Genome Sequence of Cryptococcus dejecticola CBS10117.</title>
        <authorList>
            <consortium name="The Broad Institute Genome Sequencing Platform"/>
            <person name="Cuomo C."/>
            <person name="Litvintseva A."/>
            <person name="Chen Y."/>
            <person name="Heitman J."/>
            <person name="Sun S."/>
            <person name="Springer D."/>
            <person name="Dromer F."/>
            <person name="Young S.K."/>
            <person name="Zeng Q."/>
            <person name="Gargeya S."/>
            <person name="Fitzgerald M."/>
            <person name="Abouelleil A."/>
            <person name="Alvarado L."/>
            <person name="Berlin A.M."/>
            <person name="Chapman S.B."/>
            <person name="Dewar J."/>
            <person name="Goldberg J."/>
            <person name="Griggs A."/>
            <person name="Gujja S."/>
            <person name="Hansen M."/>
            <person name="Howarth C."/>
            <person name="Imamovic A."/>
            <person name="Larimer J."/>
            <person name="McCowan C."/>
            <person name="Murphy C."/>
            <person name="Pearson M."/>
            <person name="Priest M."/>
            <person name="Roberts A."/>
            <person name="Saif S."/>
            <person name="Shea T."/>
            <person name="Sykes S."/>
            <person name="Wortman J."/>
            <person name="Nusbaum C."/>
            <person name="Birren B."/>
        </authorList>
    </citation>
    <scope>NUCLEOTIDE SEQUENCE [LARGE SCALE GENOMIC DNA]</scope>
    <source>
        <strain evidence="2">CBS 10117</strain>
    </source>
</reference>
<feature type="compositionally biased region" description="Polar residues" evidence="1">
    <location>
        <begin position="122"/>
        <end position="133"/>
    </location>
</feature>
<reference evidence="3" key="2">
    <citation type="submission" date="2013-07" db="EMBL/GenBank/DDBJ databases">
        <authorList>
            <consortium name="The Broad Institute Genome Sequencing Platform"/>
            <person name="Cuomo C."/>
            <person name="Litvintseva A."/>
            <person name="Chen Y."/>
            <person name="Heitman J."/>
            <person name="Sun S."/>
            <person name="Springer D."/>
            <person name="Dromer F."/>
            <person name="Young S.K."/>
            <person name="Zeng Q."/>
            <person name="Gargeya S."/>
            <person name="Fitzgerald M."/>
            <person name="Abouelleil A."/>
            <person name="Alvarado L."/>
            <person name="Berlin A.M."/>
            <person name="Chapman S.B."/>
            <person name="Dewar J."/>
            <person name="Goldberg J."/>
            <person name="Griggs A."/>
            <person name="Gujja S."/>
            <person name="Hansen M."/>
            <person name="Howarth C."/>
            <person name="Imamovic A."/>
            <person name="Larimer J."/>
            <person name="McCowan C."/>
            <person name="Murphy C."/>
            <person name="Pearson M."/>
            <person name="Priest M."/>
            <person name="Roberts A."/>
            <person name="Saif S."/>
            <person name="Shea T."/>
            <person name="Sykes S."/>
            <person name="Wortman J."/>
            <person name="Nusbaum C."/>
            <person name="Birren B."/>
        </authorList>
    </citation>
    <scope>NUCLEOTIDE SEQUENCE</scope>
    <source>
        <strain evidence="3">CBS 10117</strain>
    </source>
</reference>
<feature type="compositionally biased region" description="Polar residues" evidence="1">
    <location>
        <begin position="26"/>
        <end position="35"/>
    </location>
</feature>
<gene>
    <name evidence="2" type="ORF">I303_05054</name>
    <name evidence="3" type="ORF">I303_105503</name>
</gene>
<name>A0A1A6A2A6_9TREE</name>
<protein>
    <submittedName>
        <fullName evidence="2">Uncharacterized protein</fullName>
    </submittedName>
</protein>
<dbReference type="EMBL" id="CP144535">
    <property type="protein sequence ID" value="WWC62905.1"/>
    <property type="molecule type" value="Genomic_DNA"/>
</dbReference>
<organism evidence="2">
    <name type="scientific">Kwoniella dejecticola CBS 10117</name>
    <dbReference type="NCBI Taxonomy" id="1296121"/>
    <lineage>
        <taxon>Eukaryota</taxon>
        <taxon>Fungi</taxon>
        <taxon>Dikarya</taxon>
        <taxon>Basidiomycota</taxon>
        <taxon>Agaricomycotina</taxon>
        <taxon>Tremellomycetes</taxon>
        <taxon>Tremellales</taxon>
        <taxon>Cryptococcaceae</taxon>
        <taxon>Kwoniella</taxon>
    </lineage>
</organism>
<feature type="compositionally biased region" description="Low complexity" evidence="1">
    <location>
        <begin position="162"/>
        <end position="178"/>
    </location>
</feature>
<proteinExistence type="predicted"/>
<feature type="region of interest" description="Disordered" evidence="1">
    <location>
        <begin position="25"/>
        <end position="75"/>
    </location>
</feature>
<dbReference type="RefSeq" id="XP_018262039.1">
    <property type="nucleotide sequence ID" value="XM_018408348.1"/>
</dbReference>
<dbReference type="VEuPathDB" id="FungiDB:I303_05054"/>
<sequence length="211" mass="22662">MSQIFRSTPNADNRLLMTYCMDSSRRSTFPGQSPTYRAGDAQLGGNPWYRGPDDRTYSAAGFQQPANPNPMEYLGSRYSANSSGYAGLQQPAYPGSQYSTNPSGYAGSHYLANPGGYARSQAAANPSGYNPYSMSPGADSPPDRGSQFRGPNDPLGALLRQSAGTTSASWPAASATVSEGQQGFYRPEEARTFIPREPYYGGYPSSNRQAQ</sequence>
<dbReference type="GeneID" id="28968753"/>
<evidence type="ECO:0000313" key="4">
    <source>
        <dbReference type="Proteomes" id="UP000078595"/>
    </source>
</evidence>
<dbReference type="AlphaFoldDB" id="A0A1A6A2A6"/>
<reference evidence="3" key="3">
    <citation type="submission" date="2024-02" db="EMBL/GenBank/DDBJ databases">
        <title>Comparative genomics of Cryptococcus and Kwoniella reveals pathogenesis evolution and contrasting modes of karyotype evolution via chromosome fusion or intercentromeric recombination.</title>
        <authorList>
            <person name="Coelho M.A."/>
            <person name="David-Palma M."/>
            <person name="Shea T."/>
            <person name="Bowers K."/>
            <person name="McGinley-Smith S."/>
            <person name="Mohammad A.W."/>
            <person name="Gnirke A."/>
            <person name="Yurkov A.M."/>
            <person name="Nowrousian M."/>
            <person name="Sun S."/>
            <person name="Cuomo C.A."/>
            <person name="Heitman J."/>
        </authorList>
    </citation>
    <scope>NUCLEOTIDE SEQUENCE</scope>
    <source>
        <strain evidence="3">CBS 10117</strain>
    </source>
</reference>
<keyword evidence="4" id="KW-1185">Reference proteome</keyword>
<dbReference type="Proteomes" id="UP000078595">
    <property type="component" value="Chromosome 6"/>
</dbReference>
<evidence type="ECO:0000313" key="3">
    <source>
        <dbReference type="EMBL" id="WWC62905.1"/>
    </source>
</evidence>
<evidence type="ECO:0000313" key="2">
    <source>
        <dbReference type="EMBL" id="OBR84197.1"/>
    </source>
</evidence>
<feature type="region of interest" description="Disordered" evidence="1">
    <location>
        <begin position="122"/>
        <end position="211"/>
    </location>
</feature>